<organism evidence="9 10">
    <name type="scientific">Chlorella sorokiniana</name>
    <name type="common">Freshwater green alga</name>
    <dbReference type="NCBI Taxonomy" id="3076"/>
    <lineage>
        <taxon>Eukaryota</taxon>
        <taxon>Viridiplantae</taxon>
        <taxon>Chlorophyta</taxon>
        <taxon>core chlorophytes</taxon>
        <taxon>Trebouxiophyceae</taxon>
        <taxon>Chlorellales</taxon>
        <taxon>Chlorellaceae</taxon>
        <taxon>Chlorella clade</taxon>
        <taxon>Chlorella</taxon>
    </lineage>
</organism>
<evidence type="ECO:0000256" key="1">
    <source>
        <dbReference type="ARBA" id="ARBA00004651"/>
    </source>
</evidence>
<dbReference type="OrthoDB" id="506538at2759"/>
<evidence type="ECO:0000256" key="3">
    <source>
        <dbReference type="ARBA" id="ARBA00022475"/>
    </source>
</evidence>
<reference evidence="9 10" key="1">
    <citation type="journal article" date="2018" name="Plant J.">
        <title>Genome sequences of Chlorella sorokiniana UTEX 1602 and Micractinium conductrix SAG 241.80: implications to maltose excretion by a green alga.</title>
        <authorList>
            <person name="Arriola M.B."/>
            <person name="Velmurugan N."/>
            <person name="Zhang Y."/>
            <person name="Plunkett M.H."/>
            <person name="Hondzo H."/>
            <person name="Barney B.M."/>
        </authorList>
    </citation>
    <scope>NUCLEOTIDE SEQUENCE [LARGE SCALE GENOMIC DNA]</scope>
    <source>
        <strain evidence="10">UTEX 1602</strain>
    </source>
</reference>
<gene>
    <name evidence="9" type="ORF">C2E21_6732</name>
</gene>
<dbReference type="STRING" id="3076.A0A2P6TJL4"/>
<evidence type="ECO:0000256" key="5">
    <source>
        <dbReference type="ARBA" id="ARBA00022989"/>
    </source>
</evidence>
<keyword evidence="4 8" id="KW-0812">Transmembrane</keyword>
<keyword evidence="6" id="KW-0406">Ion transport</keyword>
<comment type="subcellular location">
    <subcellularLocation>
        <location evidence="1">Cell membrane</location>
        <topology evidence="1">Multi-pass membrane protein</topology>
    </subcellularLocation>
</comment>
<evidence type="ECO:0000256" key="6">
    <source>
        <dbReference type="ARBA" id="ARBA00023065"/>
    </source>
</evidence>
<dbReference type="EMBL" id="LHPG02000013">
    <property type="protein sequence ID" value="PRW44277.1"/>
    <property type="molecule type" value="Genomic_DNA"/>
</dbReference>
<keyword evidence="5 8" id="KW-1133">Transmembrane helix</keyword>
<dbReference type="PANTHER" id="PTHR33281:SF19">
    <property type="entry name" value="VOLTAGE-DEPENDENT ANION CHANNEL-FORMING PROTEIN YNEE"/>
    <property type="match status" value="1"/>
</dbReference>
<sequence>MVAGDQPAPQAELKPSLTQAGGISARLDELTAVGSGGEGTQLLLKAREKHSLLGLGSGSYWFPTLFAIRGRAIPWTELGVYLAYTAGILLFLLLSFRNNAAFQRWQTGADRFNSFCDKNKNLARLIAGNLPIYTATNKSEAYRHCLGNIRWLMVGVEMARQTLRGVHNEHCLADLISDDAALEALMASPDPPLHCLLQVQTRERLFRGEMLNTPIPFAYISHLRTFMVLWLAVVPWVFVVYFDWYTMLLCAVIGYGVVGVEEAAVEVEQPFGADFNDIPLDTIVAQTHKTMAGIMRYIREEQRRAIAAGEIADSDDGEGGSTPGKLEQVVVSQDVTK</sequence>
<protein>
    <submittedName>
        <fullName evidence="9">Membrane isoform A</fullName>
    </submittedName>
</protein>
<keyword evidence="7 8" id="KW-0472">Membrane</keyword>
<evidence type="ECO:0000313" key="9">
    <source>
        <dbReference type="EMBL" id="PRW44277.1"/>
    </source>
</evidence>
<dbReference type="InterPro" id="IPR044669">
    <property type="entry name" value="YneE/VCCN1/2-like"/>
</dbReference>
<keyword evidence="3" id="KW-1003">Cell membrane</keyword>
<evidence type="ECO:0000313" key="10">
    <source>
        <dbReference type="Proteomes" id="UP000239899"/>
    </source>
</evidence>
<proteinExistence type="predicted"/>
<accession>A0A2P6TJL4</accession>
<name>A0A2P6TJL4_CHLSO</name>
<comment type="caution">
    <text evidence="9">The sequence shown here is derived from an EMBL/GenBank/DDBJ whole genome shotgun (WGS) entry which is preliminary data.</text>
</comment>
<evidence type="ECO:0000256" key="2">
    <source>
        <dbReference type="ARBA" id="ARBA00022448"/>
    </source>
</evidence>
<feature type="transmembrane region" description="Helical" evidence="8">
    <location>
        <begin position="217"/>
        <end position="238"/>
    </location>
</feature>
<dbReference type="GO" id="GO:0005886">
    <property type="term" value="C:plasma membrane"/>
    <property type="evidence" value="ECO:0007669"/>
    <property type="project" value="UniProtKB-SubCell"/>
</dbReference>
<dbReference type="GO" id="GO:0005254">
    <property type="term" value="F:chloride channel activity"/>
    <property type="evidence" value="ECO:0007669"/>
    <property type="project" value="InterPro"/>
</dbReference>
<dbReference type="AlphaFoldDB" id="A0A2P6TJL4"/>
<dbReference type="Proteomes" id="UP000239899">
    <property type="component" value="Unassembled WGS sequence"/>
</dbReference>
<keyword evidence="2" id="KW-0813">Transport</keyword>
<evidence type="ECO:0000256" key="7">
    <source>
        <dbReference type="ARBA" id="ARBA00023136"/>
    </source>
</evidence>
<dbReference type="PANTHER" id="PTHR33281">
    <property type="entry name" value="UPF0187 PROTEIN YNEE"/>
    <property type="match status" value="1"/>
</dbReference>
<feature type="transmembrane region" description="Helical" evidence="8">
    <location>
        <begin position="78"/>
        <end position="96"/>
    </location>
</feature>
<evidence type="ECO:0000256" key="4">
    <source>
        <dbReference type="ARBA" id="ARBA00022692"/>
    </source>
</evidence>
<keyword evidence="10" id="KW-1185">Reference proteome</keyword>
<dbReference type="Pfam" id="PF25539">
    <property type="entry name" value="Bestrophin_2"/>
    <property type="match status" value="2"/>
</dbReference>
<evidence type="ECO:0000256" key="8">
    <source>
        <dbReference type="SAM" id="Phobius"/>
    </source>
</evidence>